<organism evidence="10">
    <name type="scientific">Campoletis chlorideae</name>
    <dbReference type="NCBI Taxonomy" id="219166"/>
    <lineage>
        <taxon>Eukaryota</taxon>
        <taxon>Metazoa</taxon>
        <taxon>Ecdysozoa</taxon>
        <taxon>Arthropoda</taxon>
        <taxon>Hexapoda</taxon>
        <taxon>Insecta</taxon>
        <taxon>Pterygota</taxon>
        <taxon>Neoptera</taxon>
        <taxon>Endopterygota</taxon>
        <taxon>Hymenoptera</taxon>
        <taxon>Apocrita</taxon>
        <taxon>Ichneumonoidea</taxon>
        <taxon>Ichneumonidae</taxon>
        <taxon>Campopleginae</taxon>
        <taxon>Dusona group</taxon>
        <taxon>Campoletis</taxon>
    </lineage>
</organism>
<proteinExistence type="evidence at transcript level"/>
<evidence type="ECO:0000256" key="2">
    <source>
        <dbReference type="ARBA" id="ARBA00022606"/>
    </source>
</evidence>
<keyword evidence="4 9" id="KW-0552">Olfaction</keyword>
<evidence type="ECO:0000256" key="3">
    <source>
        <dbReference type="ARBA" id="ARBA00022692"/>
    </source>
</evidence>
<protein>
    <recommendedName>
        <fullName evidence="9">Odorant receptor</fullName>
    </recommendedName>
</protein>
<dbReference type="Pfam" id="PF02949">
    <property type="entry name" value="7tm_6"/>
    <property type="match status" value="1"/>
</dbReference>
<dbReference type="GO" id="GO:0004984">
    <property type="term" value="F:olfactory receptor activity"/>
    <property type="evidence" value="ECO:0007669"/>
    <property type="project" value="InterPro"/>
</dbReference>
<evidence type="ECO:0000256" key="8">
    <source>
        <dbReference type="ARBA" id="ARBA00023224"/>
    </source>
</evidence>
<name>A0A346D416_9HYME</name>
<reference evidence="10" key="1">
    <citation type="journal article" date="2018" name="Insect Mol. Biol.">
        <title>An odorant receptor mediates the attractiveness of cis-jasmone to Campoletis chlorideae, the endoparasitoid of Helicoverpa armigera.</title>
        <authorList>
            <person name="Sun Y.L."/>
            <person name="Dong J.F."/>
            <person name="Ning C."/>
            <person name="Ding P.P."/>
            <person name="Huang L.Q."/>
            <person name="Sun J.G."/>
            <person name="Wang C.Z."/>
        </authorList>
    </citation>
    <scope>NUCLEOTIDE SEQUENCE</scope>
    <source>
        <strain evidence="10">CchlOR58</strain>
    </source>
</reference>
<keyword evidence="6 9" id="KW-0472">Membrane</keyword>
<dbReference type="PANTHER" id="PTHR21137:SF42">
    <property type="entry name" value="ODORANT RECEPTOR 83A"/>
    <property type="match status" value="1"/>
</dbReference>
<evidence type="ECO:0000256" key="7">
    <source>
        <dbReference type="ARBA" id="ARBA00023170"/>
    </source>
</evidence>
<dbReference type="GO" id="GO:0005549">
    <property type="term" value="F:odorant binding"/>
    <property type="evidence" value="ECO:0007669"/>
    <property type="project" value="InterPro"/>
</dbReference>
<evidence type="ECO:0000256" key="6">
    <source>
        <dbReference type="ARBA" id="ARBA00023136"/>
    </source>
</evidence>
<dbReference type="AlphaFoldDB" id="A0A346D416"/>
<feature type="transmembrane region" description="Helical" evidence="9">
    <location>
        <begin position="344"/>
        <end position="366"/>
    </location>
</feature>
<feature type="transmembrane region" description="Helical" evidence="9">
    <location>
        <begin position="124"/>
        <end position="143"/>
    </location>
</feature>
<dbReference type="EMBL" id="MG859358">
    <property type="protein sequence ID" value="AXM05186.1"/>
    <property type="molecule type" value="mRNA"/>
</dbReference>
<comment type="caution">
    <text evidence="9">Lacks conserved residue(s) required for the propagation of feature annotation.</text>
</comment>
<dbReference type="GO" id="GO:0005886">
    <property type="term" value="C:plasma membrane"/>
    <property type="evidence" value="ECO:0007669"/>
    <property type="project" value="UniProtKB-SubCell"/>
</dbReference>
<keyword evidence="7 9" id="KW-0675">Receptor</keyword>
<keyword evidence="8 9" id="KW-0807">Transducer</keyword>
<keyword evidence="3 9" id="KW-0812">Transmembrane</keyword>
<dbReference type="InterPro" id="IPR004117">
    <property type="entry name" value="7tm6_olfct_rcpt"/>
</dbReference>
<feature type="transmembrane region" description="Helical" evidence="9">
    <location>
        <begin position="175"/>
        <end position="200"/>
    </location>
</feature>
<reference evidence="10" key="2">
    <citation type="submission" date="2018-01" db="EMBL/GenBank/DDBJ databases">
        <authorList>
            <person name="Gaut B.S."/>
            <person name="Morton B.R."/>
            <person name="Clegg M.T."/>
            <person name="Duvall M.R."/>
        </authorList>
    </citation>
    <scope>NUCLEOTIDE SEQUENCE</scope>
    <source>
        <strain evidence="10">CchlOR58</strain>
    </source>
</reference>
<keyword evidence="5 9" id="KW-1133">Transmembrane helix</keyword>
<dbReference type="PANTHER" id="PTHR21137">
    <property type="entry name" value="ODORANT RECEPTOR"/>
    <property type="match status" value="1"/>
</dbReference>
<evidence type="ECO:0000256" key="9">
    <source>
        <dbReference type="RuleBase" id="RU351113"/>
    </source>
</evidence>
<evidence type="ECO:0000256" key="5">
    <source>
        <dbReference type="ARBA" id="ARBA00022989"/>
    </source>
</evidence>
<keyword evidence="2 9" id="KW-0716">Sensory transduction</keyword>
<comment type="similarity">
    <text evidence="9">Belongs to the insect chemoreceptor superfamily. Heteromeric odorant receptor channel (TC 1.A.69) family.</text>
</comment>
<evidence type="ECO:0000256" key="1">
    <source>
        <dbReference type="ARBA" id="ARBA00004141"/>
    </source>
</evidence>
<sequence length="393" mass="45433">MNSSKKPYYENTLLLLSVFGVSPYQNKLSRFLACFAYCSIACTQFCCKIAFVVRAWPDMDTIIENTSPVLVDVISIFKIINCAVNSKKIKHLFDQILFSSDPLLNSEELAIIERHDEHCRKFTIVWFTYLLSSVTIFYTMPLVPQLLDPQGNNTHHDPLPVYYYHIDVQQYYYPVYAHAFVTAWMFVGSLIAADSIYVVLVENACAMFSVVSYRLQNAIHDDELYADANVTKYNDASYQNFIDCIKRHKAAVKFADEVESTLSVSFLLTVGTNMIIISFTGTQLVVSVEEFDRLTRHAAMIFAQMGHLYMENYYAQKLMDYSCDVYTNILKSNWENASLRTQKLLCFFTMRSLVPSVITIGGFYVMSVQTFNWVRQSLFFDKNINRNEFNIRY</sequence>
<accession>A0A346D416</accession>
<evidence type="ECO:0000313" key="10">
    <source>
        <dbReference type="EMBL" id="AXM05186.1"/>
    </source>
</evidence>
<dbReference type="GO" id="GO:0007165">
    <property type="term" value="P:signal transduction"/>
    <property type="evidence" value="ECO:0007669"/>
    <property type="project" value="UniProtKB-KW"/>
</dbReference>
<comment type="subcellular location">
    <subcellularLocation>
        <location evidence="9">Cell membrane</location>
        <topology evidence="9">Multi-pass membrane protein</topology>
    </subcellularLocation>
    <subcellularLocation>
        <location evidence="1">Membrane</location>
        <topology evidence="1">Multi-pass membrane protein</topology>
    </subcellularLocation>
</comment>
<evidence type="ECO:0000256" key="4">
    <source>
        <dbReference type="ARBA" id="ARBA00022725"/>
    </source>
</evidence>